<reference evidence="4" key="1">
    <citation type="submission" date="2017-05" db="EMBL/GenBank/DDBJ databases">
        <authorList>
            <person name="Barney B.M."/>
        </authorList>
    </citation>
    <scope>NUCLEOTIDE SEQUENCE [LARGE SCALE GENOMIC DNA]</scope>
    <source>
        <strain evidence="4">PSBB022</strain>
    </source>
</reference>
<dbReference type="AlphaFoldDB" id="A0A266Q360"/>
<keyword evidence="2" id="KW-0472">Membrane</keyword>
<name>A0A266Q360_9GAMM</name>
<evidence type="ECO:0000256" key="2">
    <source>
        <dbReference type="SAM" id="Phobius"/>
    </source>
</evidence>
<organism evidence="3 4">
    <name type="scientific">Cellvibrio mixtus</name>
    <dbReference type="NCBI Taxonomy" id="39650"/>
    <lineage>
        <taxon>Bacteria</taxon>
        <taxon>Pseudomonadati</taxon>
        <taxon>Pseudomonadota</taxon>
        <taxon>Gammaproteobacteria</taxon>
        <taxon>Cellvibrionales</taxon>
        <taxon>Cellvibrionaceae</taxon>
        <taxon>Cellvibrio</taxon>
    </lineage>
</organism>
<evidence type="ECO:0000256" key="1">
    <source>
        <dbReference type="SAM" id="Coils"/>
    </source>
</evidence>
<dbReference type="EMBL" id="NHNI01000002">
    <property type="protein sequence ID" value="OZY84285.1"/>
    <property type="molecule type" value="Genomic_DNA"/>
</dbReference>
<keyword evidence="1" id="KW-0175">Coiled coil</keyword>
<keyword evidence="2" id="KW-1133">Transmembrane helix</keyword>
<gene>
    <name evidence="3" type="ORF">CBP51_13775</name>
</gene>
<feature type="transmembrane region" description="Helical" evidence="2">
    <location>
        <begin position="82"/>
        <end position="101"/>
    </location>
</feature>
<evidence type="ECO:0000313" key="4">
    <source>
        <dbReference type="Proteomes" id="UP000216101"/>
    </source>
</evidence>
<evidence type="ECO:0000313" key="3">
    <source>
        <dbReference type="EMBL" id="OZY84285.1"/>
    </source>
</evidence>
<proteinExistence type="predicted"/>
<protein>
    <submittedName>
        <fullName evidence="3">Uncharacterized protein</fullName>
    </submittedName>
</protein>
<feature type="coiled-coil region" evidence="1">
    <location>
        <begin position="7"/>
        <end position="34"/>
    </location>
</feature>
<dbReference type="Proteomes" id="UP000216101">
    <property type="component" value="Unassembled WGS sequence"/>
</dbReference>
<keyword evidence="2" id="KW-0812">Transmembrane</keyword>
<dbReference type="RefSeq" id="WP_094985400.1">
    <property type="nucleotide sequence ID" value="NZ_NHNI01000002.1"/>
</dbReference>
<sequence length="102" mass="11729">MQIRQISAALDAKLAQLDQQLKQLEQQHQEQGNNPDQQLVDDIAALHQIRDKLLKSKDIAWRAHQLRDENDEQRRARQRMSGLFLCGVSVVGAVLLIYFALQ</sequence>
<accession>A0A266Q360</accession>
<comment type="caution">
    <text evidence="3">The sequence shown here is derived from an EMBL/GenBank/DDBJ whole genome shotgun (WGS) entry which is preliminary data.</text>
</comment>
<keyword evidence="4" id="KW-1185">Reference proteome</keyword>